<dbReference type="EMBL" id="PNHG01000001">
    <property type="protein sequence ID" value="PMC65459.1"/>
    <property type="molecule type" value="Genomic_DNA"/>
</dbReference>
<dbReference type="Gene3D" id="3.10.105.10">
    <property type="entry name" value="Dipeptide-binding Protein, Domain 3"/>
    <property type="match status" value="1"/>
</dbReference>
<dbReference type="Gene3D" id="3.90.76.10">
    <property type="entry name" value="Dipeptide-binding Protein, Domain 1"/>
    <property type="match status" value="1"/>
</dbReference>
<dbReference type="Gene3D" id="3.40.190.10">
    <property type="entry name" value="Periplasmic binding protein-like II"/>
    <property type="match status" value="1"/>
</dbReference>
<gene>
    <name evidence="4" type="ORF">CJ203_00885</name>
</gene>
<feature type="region of interest" description="Disordered" evidence="1">
    <location>
        <begin position="524"/>
        <end position="548"/>
    </location>
</feature>
<dbReference type="RefSeq" id="WP_102723200.1">
    <property type="nucleotide sequence ID" value="NZ_PNHG01000001.1"/>
</dbReference>
<proteinExistence type="predicted"/>
<dbReference type="Pfam" id="PF00496">
    <property type="entry name" value="SBP_bac_5"/>
    <property type="match status" value="1"/>
</dbReference>
<feature type="chain" id="PRO_5039541262" evidence="2">
    <location>
        <begin position="24"/>
        <end position="548"/>
    </location>
</feature>
<keyword evidence="5" id="KW-1185">Reference proteome</keyword>
<sequence length="548" mass="57612">MKGALRLSTIPLLLALSACTANPGPPPIVEEETTTTSTPVPAPAARSEVRVGVSPLRNGLNPHLAADENSTVHDIAELTLPSPFVRGPEGEWLLNSDVAESADFVPDAERPTVRYQINPAAQWSDGSPLTGADFVYLWRGMVSTPGTVDPAAYRAISDIRVSGSGKTVDVVFAEPVEEWQFLFTHLLPSHLLDSGANDFATALARTIPASAGRYMVNSVDQAAGVIVLNRNDRFWGEGPAGIDILTLAAARSTDQVADRLRSGQYAFVDHVPGETSMDTYSLIPDTQVEMRKGPRELGVTMSVDSPVLGELAARQALSSLIDVPLISRIASGRTSTTGALTSSAAAPAAPGGAAAAIPATKKRPLRIAADPRDREAMPAARAIVDVLNGHDIPAEAVATDMTDIAKRLPSSEIDAVVGWSLRTSPNAWASEIQCLAEDGVLAGNLSGLCLPETEDLAADILSGTIGAKQASERVAGLLKKEAVWLPLLREEHIVALGTSLSSPALIDDPAARLTAAPTWVLNTRNGGNAVSPLNDDTLPPEEENEHVP</sequence>
<evidence type="ECO:0000313" key="4">
    <source>
        <dbReference type="EMBL" id="PMC65459.1"/>
    </source>
</evidence>
<reference evidence="4 5" key="1">
    <citation type="submission" date="2017-09" db="EMBL/GenBank/DDBJ databases">
        <title>Bacterial strain isolated from the female urinary microbiota.</title>
        <authorList>
            <person name="Thomas-White K."/>
            <person name="Kumar N."/>
            <person name="Forster S."/>
            <person name="Putonti C."/>
            <person name="Lawley T."/>
            <person name="Wolfe A.J."/>
        </authorList>
    </citation>
    <scope>NUCLEOTIDE SEQUENCE [LARGE SCALE GENOMIC DNA]</scope>
    <source>
        <strain evidence="4 5">UMB0792</strain>
    </source>
</reference>
<keyword evidence="2" id="KW-0732">Signal</keyword>
<dbReference type="PROSITE" id="PS51257">
    <property type="entry name" value="PROKAR_LIPOPROTEIN"/>
    <property type="match status" value="1"/>
</dbReference>
<comment type="caution">
    <text evidence="4">The sequence shown here is derived from an EMBL/GenBank/DDBJ whole genome shotgun (WGS) entry which is preliminary data.</text>
</comment>
<dbReference type="SUPFAM" id="SSF53850">
    <property type="entry name" value="Periplasmic binding protein-like II"/>
    <property type="match status" value="1"/>
</dbReference>
<feature type="compositionally biased region" description="Acidic residues" evidence="1">
    <location>
        <begin position="538"/>
        <end position="548"/>
    </location>
</feature>
<dbReference type="PANTHER" id="PTHR30290:SF65">
    <property type="entry name" value="MONOACYL PHOSPHATIDYLINOSITOL TETRAMANNOSIDE-BINDING PROTEIN LPQW-RELATED"/>
    <property type="match status" value="1"/>
</dbReference>
<dbReference type="GO" id="GO:1904680">
    <property type="term" value="F:peptide transmembrane transporter activity"/>
    <property type="evidence" value="ECO:0007669"/>
    <property type="project" value="TreeGrafter"/>
</dbReference>
<dbReference type="AlphaFoldDB" id="A0A2N6T844"/>
<dbReference type="PANTHER" id="PTHR30290">
    <property type="entry name" value="PERIPLASMIC BINDING COMPONENT OF ABC TRANSPORTER"/>
    <property type="match status" value="1"/>
</dbReference>
<dbReference type="InterPro" id="IPR000914">
    <property type="entry name" value="SBP_5_dom"/>
</dbReference>
<evidence type="ECO:0000313" key="5">
    <source>
        <dbReference type="Proteomes" id="UP000235836"/>
    </source>
</evidence>
<feature type="compositionally biased region" description="Low complexity" evidence="1">
    <location>
        <begin position="34"/>
        <end position="45"/>
    </location>
</feature>
<evidence type="ECO:0000256" key="2">
    <source>
        <dbReference type="SAM" id="SignalP"/>
    </source>
</evidence>
<dbReference type="CDD" id="cd08501">
    <property type="entry name" value="PBP2_Lpqw"/>
    <property type="match status" value="1"/>
</dbReference>
<dbReference type="GO" id="GO:0015833">
    <property type="term" value="P:peptide transport"/>
    <property type="evidence" value="ECO:0007669"/>
    <property type="project" value="TreeGrafter"/>
</dbReference>
<protein>
    <submittedName>
        <fullName evidence="4">ABC transporter</fullName>
    </submittedName>
</protein>
<feature type="region of interest" description="Disordered" evidence="1">
    <location>
        <begin position="25"/>
        <end position="47"/>
    </location>
</feature>
<accession>A0A2N6T844</accession>
<evidence type="ECO:0000256" key="1">
    <source>
        <dbReference type="SAM" id="MobiDB-lite"/>
    </source>
</evidence>
<evidence type="ECO:0000259" key="3">
    <source>
        <dbReference type="Pfam" id="PF00496"/>
    </source>
</evidence>
<dbReference type="Proteomes" id="UP000235836">
    <property type="component" value="Unassembled WGS sequence"/>
</dbReference>
<feature type="signal peptide" evidence="2">
    <location>
        <begin position="1"/>
        <end position="23"/>
    </location>
</feature>
<dbReference type="InterPro" id="IPR039424">
    <property type="entry name" value="SBP_5"/>
</dbReference>
<name>A0A2N6T844_9CORY</name>
<feature type="domain" description="Solute-binding protein family 5" evidence="3">
    <location>
        <begin position="106"/>
        <end position="343"/>
    </location>
</feature>
<organism evidence="4 5">
    <name type="scientific">Corynebacterium tuscaniense</name>
    <dbReference type="NCBI Taxonomy" id="302449"/>
    <lineage>
        <taxon>Bacteria</taxon>
        <taxon>Bacillati</taxon>
        <taxon>Actinomycetota</taxon>
        <taxon>Actinomycetes</taxon>
        <taxon>Mycobacteriales</taxon>
        <taxon>Corynebacteriaceae</taxon>
        <taxon>Corynebacterium</taxon>
    </lineage>
</organism>